<dbReference type="GO" id="GO:0007165">
    <property type="term" value="P:signal transduction"/>
    <property type="evidence" value="ECO:0007669"/>
    <property type="project" value="UniProtKB-KW"/>
</dbReference>
<feature type="transmembrane region" description="Helical" evidence="8">
    <location>
        <begin position="515"/>
        <end position="534"/>
    </location>
</feature>
<evidence type="ECO:0000256" key="4">
    <source>
        <dbReference type="ARBA" id="ARBA00022989"/>
    </source>
</evidence>
<dbReference type="GO" id="GO:0007635">
    <property type="term" value="P:chemosensory behavior"/>
    <property type="evidence" value="ECO:0007669"/>
    <property type="project" value="TreeGrafter"/>
</dbReference>
<dbReference type="GO" id="GO:0043025">
    <property type="term" value="C:neuronal cell body"/>
    <property type="evidence" value="ECO:0007669"/>
    <property type="project" value="TreeGrafter"/>
</dbReference>
<comment type="caution">
    <text evidence="9">The sequence shown here is derived from an EMBL/GenBank/DDBJ whole genome shotgun (WGS) entry which is preliminary data.</text>
</comment>
<dbReference type="PANTHER" id="PTHR21143">
    <property type="entry name" value="INVERTEBRATE GUSTATORY RECEPTOR"/>
    <property type="match status" value="1"/>
</dbReference>
<proteinExistence type="predicted"/>
<sequence length="935" mass="111133">MDSVIDSVSFTVAPEELKRITTIPFKDISPDSTCVSQNKRRKQREKRFRKKDVRKIFRTDKISSKSMKDVLRPIYILSNIFGLRVFEFQGHSKPIISFLYMTVLCCLHYAGTFYRGQWNHDTRMYKLDGSISFIIAIIYHIVIFIILIMGLYRSEESKLCVKKINEIDKTLQALGSPTSFSKQILTNQPLYKSSIVYFSIFLHMYGFMIEFLLVIEFYTIIRCIKWEFQQANKLLEDNSVQSSVTKELIEQRKFHGSLSTESLFDVLDIFKGVYGTDVVGKMSTISFFSNAFFYIITVFDCLKRRKRLKLFIEHLEICTRKIDELNISRTHSSSFRYQCFAGVFLIFLIFNLIACDIYWFSHIRLSIDYSLMFQFCYFDSYPLIVTLVIDFTFVFWIRQIKFAQLNAILQSMLTTTIDSPQHKRVLRMKDNWENDSSLSTIYRMYKTNENLVKLKRIKQIHLELMKCARIIMKAYGVPIIMSMTISITFTIMLLYCLFTILFINEYQNWRKESFPLYYLIGFYVIKIFIMNNICETTMEEICNFIFQLTQNRLTFTACGFYDLNHTFIYSVIGWITTYLVIFIQVGDKPKLFKNEMLDVSVRVKTTKVGRIVTKFRFINNAFVYIIAIFVGLSKRKRIKLFIEQLETCTREIDELNIPRNYSSFFRYQCIIGLFIIFMISGLIIDNLYWYANINLPFNYILTIQYYYFDNYPYIVTMVIDFTFVFWIRYIKIKFGQLNAVLQNMLTTTIDFPQHKRVLRMKDNWEDDSLLSTIYHMYKGNENLVKLKRIKRIHLELMKCARITNEAYEIRIVTSISSCVVFIITFLYSLYSISISNNYDNWMNEFCSHFYWIFYFAIKIFAINNICETTMAEIRDFTFQLIQNRLTFTAYGFYDLDHTFICSAIGSITTYLVILIQLDEPKIFFNDTNYNSTSRI</sequence>
<evidence type="ECO:0000256" key="8">
    <source>
        <dbReference type="SAM" id="Phobius"/>
    </source>
</evidence>
<accession>A0A834PAB5</accession>
<organism evidence="9 10">
    <name type="scientific">Vespula pensylvanica</name>
    <name type="common">Western yellow jacket</name>
    <name type="synonym">Wasp</name>
    <dbReference type="NCBI Taxonomy" id="30213"/>
    <lineage>
        <taxon>Eukaryota</taxon>
        <taxon>Metazoa</taxon>
        <taxon>Ecdysozoa</taxon>
        <taxon>Arthropoda</taxon>
        <taxon>Hexapoda</taxon>
        <taxon>Insecta</taxon>
        <taxon>Pterygota</taxon>
        <taxon>Neoptera</taxon>
        <taxon>Endopterygota</taxon>
        <taxon>Hymenoptera</taxon>
        <taxon>Apocrita</taxon>
        <taxon>Aculeata</taxon>
        <taxon>Vespoidea</taxon>
        <taxon>Vespidae</taxon>
        <taxon>Vespinae</taxon>
        <taxon>Vespula</taxon>
    </lineage>
</organism>
<feature type="transmembrane region" description="Helical" evidence="8">
    <location>
        <begin position="339"/>
        <end position="360"/>
    </location>
</feature>
<evidence type="ECO:0000313" key="9">
    <source>
        <dbReference type="EMBL" id="KAF7434357.1"/>
    </source>
</evidence>
<feature type="transmembrane region" description="Helical" evidence="8">
    <location>
        <begin position="475"/>
        <end position="503"/>
    </location>
</feature>
<keyword evidence="4 8" id="KW-1133">Transmembrane helix</keyword>
<evidence type="ECO:0000313" key="10">
    <source>
        <dbReference type="Proteomes" id="UP000600918"/>
    </source>
</evidence>
<comment type="subcellular location">
    <subcellularLocation>
        <location evidence="1">Cell membrane</location>
        <topology evidence="1">Multi-pass membrane protein</topology>
    </subcellularLocation>
</comment>
<feature type="transmembrane region" description="Helical" evidence="8">
    <location>
        <begin position="567"/>
        <end position="586"/>
    </location>
</feature>
<dbReference type="GO" id="GO:0008049">
    <property type="term" value="P:male courtship behavior"/>
    <property type="evidence" value="ECO:0007669"/>
    <property type="project" value="TreeGrafter"/>
</dbReference>
<feature type="transmembrane region" description="Helical" evidence="8">
    <location>
        <begin position="807"/>
        <end position="829"/>
    </location>
</feature>
<dbReference type="InterPro" id="IPR013604">
    <property type="entry name" value="7TM_chemorcpt"/>
</dbReference>
<evidence type="ECO:0000256" key="5">
    <source>
        <dbReference type="ARBA" id="ARBA00023136"/>
    </source>
</evidence>
<dbReference type="GO" id="GO:0005886">
    <property type="term" value="C:plasma membrane"/>
    <property type="evidence" value="ECO:0007669"/>
    <property type="project" value="UniProtKB-SubCell"/>
</dbReference>
<feature type="transmembrane region" description="Helical" evidence="8">
    <location>
        <begin position="669"/>
        <end position="691"/>
    </location>
</feature>
<feature type="transmembrane region" description="Helical" evidence="8">
    <location>
        <begin position="615"/>
        <end position="632"/>
    </location>
</feature>
<gene>
    <name evidence="9" type="ORF">H0235_002548</name>
</gene>
<evidence type="ECO:0000256" key="6">
    <source>
        <dbReference type="ARBA" id="ARBA00023170"/>
    </source>
</evidence>
<dbReference type="Proteomes" id="UP000600918">
    <property type="component" value="Unassembled WGS sequence"/>
</dbReference>
<dbReference type="Pfam" id="PF08395">
    <property type="entry name" value="7tm_7"/>
    <property type="match status" value="2"/>
</dbReference>
<keyword evidence="7" id="KW-0807">Transducer</keyword>
<evidence type="ECO:0008006" key="11">
    <source>
        <dbReference type="Google" id="ProtNLM"/>
    </source>
</evidence>
<keyword evidence="5 8" id="KW-0472">Membrane</keyword>
<keyword evidence="3 8" id="KW-0812">Transmembrane</keyword>
<evidence type="ECO:0000256" key="7">
    <source>
        <dbReference type="ARBA" id="ARBA00023224"/>
    </source>
</evidence>
<dbReference type="GO" id="GO:0030424">
    <property type="term" value="C:axon"/>
    <property type="evidence" value="ECO:0007669"/>
    <property type="project" value="TreeGrafter"/>
</dbReference>
<reference evidence="9" key="1">
    <citation type="journal article" date="2020" name="G3 (Bethesda)">
        <title>High-Quality Assemblies for Three Invasive Social Wasps from the &lt;i&gt;Vespula&lt;/i&gt; Genus.</title>
        <authorList>
            <person name="Harrop T.W.R."/>
            <person name="Guhlin J."/>
            <person name="McLaughlin G.M."/>
            <person name="Permina E."/>
            <person name="Stockwell P."/>
            <person name="Gilligan J."/>
            <person name="Le Lec M.F."/>
            <person name="Gruber M.A.M."/>
            <person name="Quinn O."/>
            <person name="Lovegrove M."/>
            <person name="Duncan E.J."/>
            <person name="Remnant E.J."/>
            <person name="Van Eeckhoven J."/>
            <person name="Graham B."/>
            <person name="Knapp R.A."/>
            <person name="Langford K.W."/>
            <person name="Kronenberg Z."/>
            <person name="Press M.O."/>
            <person name="Eacker S.M."/>
            <person name="Wilson-Rankin E.E."/>
            <person name="Purcell J."/>
            <person name="Lester P.J."/>
            <person name="Dearden P.K."/>
        </authorList>
    </citation>
    <scope>NUCLEOTIDE SEQUENCE</scope>
    <source>
        <strain evidence="9">Volc-1</strain>
    </source>
</reference>
<protein>
    <recommendedName>
        <fullName evidence="11">Gustatory receptor</fullName>
    </recommendedName>
</protein>
<feature type="transmembrane region" description="Helical" evidence="8">
    <location>
        <begin position="849"/>
        <end position="866"/>
    </location>
</feature>
<evidence type="ECO:0000256" key="2">
    <source>
        <dbReference type="ARBA" id="ARBA00022475"/>
    </source>
</evidence>
<feature type="transmembrane region" description="Helical" evidence="8">
    <location>
        <begin position="195"/>
        <end position="221"/>
    </location>
</feature>
<evidence type="ECO:0000256" key="3">
    <source>
        <dbReference type="ARBA" id="ARBA00022692"/>
    </source>
</evidence>
<feature type="transmembrane region" description="Helical" evidence="8">
    <location>
        <begin position="131"/>
        <end position="152"/>
    </location>
</feature>
<evidence type="ECO:0000256" key="1">
    <source>
        <dbReference type="ARBA" id="ARBA00004651"/>
    </source>
</evidence>
<dbReference type="PANTHER" id="PTHR21143:SF133">
    <property type="entry name" value="GUSTATORY AND PHEROMONE RECEPTOR 32A-RELATED"/>
    <property type="match status" value="1"/>
</dbReference>
<keyword evidence="6" id="KW-0675">Receptor</keyword>
<feature type="transmembrane region" description="Helical" evidence="8">
    <location>
        <begin position="711"/>
        <end position="730"/>
    </location>
</feature>
<dbReference type="EMBL" id="JACSDY010000002">
    <property type="protein sequence ID" value="KAF7434357.1"/>
    <property type="molecule type" value="Genomic_DNA"/>
</dbReference>
<dbReference type="GO" id="GO:0030425">
    <property type="term" value="C:dendrite"/>
    <property type="evidence" value="ECO:0007669"/>
    <property type="project" value="TreeGrafter"/>
</dbReference>
<keyword evidence="2" id="KW-1003">Cell membrane</keyword>
<dbReference type="AlphaFoldDB" id="A0A834PAB5"/>
<keyword evidence="10" id="KW-1185">Reference proteome</keyword>
<feature type="transmembrane region" description="Helical" evidence="8">
    <location>
        <begin position="380"/>
        <end position="397"/>
    </location>
</feature>
<name>A0A834PAB5_VESPE</name>
<feature type="transmembrane region" description="Helical" evidence="8">
    <location>
        <begin position="94"/>
        <end position="111"/>
    </location>
</feature>
<dbReference type="GO" id="GO:0050909">
    <property type="term" value="P:sensory perception of taste"/>
    <property type="evidence" value="ECO:0007669"/>
    <property type="project" value="InterPro"/>
</dbReference>